<feature type="chain" id="PRO_5015785282" description="Histidine kinase" evidence="1">
    <location>
        <begin position="18"/>
        <end position="424"/>
    </location>
</feature>
<keyword evidence="1" id="KW-0732">Signal</keyword>
<organism evidence="2 3">
    <name type="scientific">Pseudomonas mangrovi</name>
    <dbReference type="NCBI Taxonomy" id="2161748"/>
    <lineage>
        <taxon>Bacteria</taxon>
        <taxon>Pseudomonadati</taxon>
        <taxon>Pseudomonadota</taxon>
        <taxon>Gammaproteobacteria</taxon>
        <taxon>Pseudomonadales</taxon>
        <taxon>Pseudomonadaceae</taxon>
        <taxon>Pseudomonas</taxon>
    </lineage>
</organism>
<feature type="signal peptide" evidence="1">
    <location>
        <begin position="1"/>
        <end position="17"/>
    </location>
</feature>
<reference evidence="2 3" key="1">
    <citation type="submission" date="2018-04" db="EMBL/GenBank/DDBJ databases">
        <title>Pseudomonas sp. nov., isolated from mangrove soil.</title>
        <authorList>
            <person name="Chen C."/>
        </authorList>
    </citation>
    <scope>NUCLEOTIDE SEQUENCE [LARGE SCALE GENOMIC DNA]</scope>
    <source>
        <strain evidence="2 3">TC-11</strain>
    </source>
</reference>
<evidence type="ECO:0000313" key="2">
    <source>
        <dbReference type="EMBL" id="PTU74479.1"/>
    </source>
</evidence>
<sequence>MTRTRLALTLCSLATLAGLSALMLLDNSPSPQSLAWQAAFEERRSQPSESYLLLLGLDAGAMEQPMQLGRARLDAYHAWTEAGEKNVLAQPDTALLPFPDNQQLCEPGKPECLARSADGSLNGTRLLAENAVLLERYRLWLELAPARSQALPGASEPLPNHRLLMVANRLLGLQALQLIEQGNPRAALELLEEDIVRLRRQLAEADTLIGKIVLASMLAADLERIALWHARGLLPDPAPIAGLSESERSLLMPMQHEFSGIARLLGNLRQLGVEEHGALPLLLFYKPQRSINQALPSYQYPAELSQLPPDRLAQALAEREPLEPASPWSQPNNPIGQILLNIATPAFENYAGRVQDLEARIRLFNLLGQLPDEESELLAALTTLPGADNPYYPGQPPRWDATTGTLCFDGPLPDERGIRCLPLR</sequence>
<name>A0A2T5P9S8_9PSED</name>
<proteinExistence type="predicted"/>
<accession>A0A2T5P9S8</accession>
<dbReference type="Proteomes" id="UP000244064">
    <property type="component" value="Unassembled WGS sequence"/>
</dbReference>
<gene>
    <name evidence="2" type="ORF">DBO85_10350</name>
</gene>
<evidence type="ECO:0008006" key="4">
    <source>
        <dbReference type="Google" id="ProtNLM"/>
    </source>
</evidence>
<keyword evidence="3" id="KW-1185">Reference proteome</keyword>
<comment type="caution">
    <text evidence="2">The sequence shown here is derived from an EMBL/GenBank/DDBJ whole genome shotgun (WGS) entry which is preliminary data.</text>
</comment>
<protein>
    <recommendedName>
        <fullName evidence="4">Histidine kinase</fullName>
    </recommendedName>
</protein>
<dbReference type="OrthoDB" id="6989939at2"/>
<evidence type="ECO:0000256" key="1">
    <source>
        <dbReference type="SAM" id="SignalP"/>
    </source>
</evidence>
<dbReference type="EMBL" id="QASN01000017">
    <property type="protein sequence ID" value="PTU74479.1"/>
    <property type="molecule type" value="Genomic_DNA"/>
</dbReference>
<evidence type="ECO:0000313" key="3">
    <source>
        <dbReference type="Proteomes" id="UP000244064"/>
    </source>
</evidence>
<dbReference type="AlphaFoldDB" id="A0A2T5P9S8"/>
<dbReference type="RefSeq" id="WP_108107175.1">
    <property type="nucleotide sequence ID" value="NZ_QASN01000017.1"/>
</dbReference>